<sequence>MASKPRFPVSVRKHGFTPYCTGNAFSPHLGMMYLHKESISRIQLGVSACYSSLNTNSSPTRRKCLAQCSGFGVIENGIITNEMVIGGSTAEKRPLGLVRDKNVGKATGLE</sequence>
<gene>
    <name evidence="1" type="ORF">Aory04_000557400</name>
</gene>
<protein>
    <submittedName>
        <fullName evidence="1">Unnamed protein product</fullName>
    </submittedName>
</protein>
<dbReference type="AlphaFoldDB" id="A0AAN4YMK9"/>
<proteinExistence type="predicted"/>
<evidence type="ECO:0000313" key="2">
    <source>
        <dbReference type="Proteomes" id="UP001165205"/>
    </source>
</evidence>
<comment type="caution">
    <text evidence="1">The sequence shown here is derived from an EMBL/GenBank/DDBJ whole genome shotgun (WGS) entry which is preliminary data.</text>
</comment>
<dbReference type="Proteomes" id="UP001165205">
    <property type="component" value="Unassembled WGS sequence"/>
</dbReference>
<name>A0AAN4YMK9_ASPOZ</name>
<accession>A0AAN4YMK9</accession>
<dbReference type="EMBL" id="BSYA01000055">
    <property type="protein sequence ID" value="GMG29302.1"/>
    <property type="molecule type" value="Genomic_DNA"/>
</dbReference>
<organism evidence="1 2">
    <name type="scientific">Aspergillus oryzae</name>
    <name type="common">Yellow koji mold</name>
    <dbReference type="NCBI Taxonomy" id="5062"/>
    <lineage>
        <taxon>Eukaryota</taxon>
        <taxon>Fungi</taxon>
        <taxon>Dikarya</taxon>
        <taxon>Ascomycota</taxon>
        <taxon>Pezizomycotina</taxon>
        <taxon>Eurotiomycetes</taxon>
        <taxon>Eurotiomycetidae</taxon>
        <taxon>Eurotiales</taxon>
        <taxon>Aspergillaceae</taxon>
        <taxon>Aspergillus</taxon>
        <taxon>Aspergillus subgen. Circumdati</taxon>
    </lineage>
</organism>
<reference evidence="1" key="1">
    <citation type="submission" date="2023-04" db="EMBL/GenBank/DDBJ databases">
        <title>Aspergillus oryzae NBRC 4228.</title>
        <authorList>
            <person name="Ichikawa N."/>
            <person name="Sato H."/>
            <person name="Tonouchi N."/>
        </authorList>
    </citation>
    <scope>NUCLEOTIDE SEQUENCE</scope>
    <source>
        <strain evidence="1">NBRC 4228</strain>
    </source>
</reference>
<evidence type="ECO:0000313" key="1">
    <source>
        <dbReference type="EMBL" id="GMG29302.1"/>
    </source>
</evidence>